<gene>
    <name evidence="2" type="ORF">BS47DRAFT_28770</name>
</gene>
<proteinExistence type="predicted"/>
<evidence type="ECO:0000313" key="3">
    <source>
        <dbReference type="Proteomes" id="UP000886523"/>
    </source>
</evidence>
<reference evidence="2" key="1">
    <citation type="journal article" date="2020" name="Nat. Commun.">
        <title>Large-scale genome sequencing of mycorrhizal fungi provides insights into the early evolution of symbiotic traits.</title>
        <authorList>
            <person name="Miyauchi S."/>
            <person name="Kiss E."/>
            <person name="Kuo A."/>
            <person name="Drula E."/>
            <person name="Kohler A."/>
            <person name="Sanchez-Garcia M."/>
            <person name="Morin E."/>
            <person name="Andreopoulos B."/>
            <person name="Barry K.W."/>
            <person name="Bonito G."/>
            <person name="Buee M."/>
            <person name="Carver A."/>
            <person name="Chen C."/>
            <person name="Cichocki N."/>
            <person name="Clum A."/>
            <person name="Culley D."/>
            <person name="Crous P.W."/>
            <person name="Fauchery L."/>
            <person name="Girlanda M."/>
            <person name="Hayes R.D."/>
            <person name="Keri Z."/>
            <person name="LaButti K."/>
            <person name="Lipzen A."/>
            <person name="Lombard V."/>
            <person name="Magnuson J."/>
            <person name="Maillard F."/>
            <person name="Murat C."/>
            <person name="Nolan M."/>
            <person name="Ohm R.A."/>
            <person name="Pangilinan J."/>
            <person name="Pereira M.F."/>
            <person name="Perotto S."/>
            <person name="Peter M."/>
            <person name="Pfister S."/>
            <person name="Riley R."/>
            <person name="Sitrit Y."/>
            <person name="Stielow J.B."/>
            <person name="Szollosi G."/>
            <person name="Zifcakova L."/>
            <person name="Stursova M."/>
            <person name="Spatafora J.W."/>
            <person name="Tedersoo L."/>
            <person name="Vaario L.M."/>
            <person name="Yamada A."/>
            <person name="Yan M."/>
            <person name="Wang P."/>
            <person name="Xu J."/>
            <person name="Bruns T."/>
            <person name="Baldrian P."/>
            <person name="Vilgalys R."/>
            <person name="Dunand C."/>
            <person name="Henrissat B."/>
            <person name="Grigoriev I.V."/>
            <person name="Hibbett D."/>
            <person name="Nagy L.G."/>
            <person name="Martin F.M."/>
        </authorList>
    </citation>
    <scope>NUCLEOTIDE SEQUENCE</scope>
    <source>
        <strain evidence="2">UP504</strain>
    </source>
</reference>
<feature type="region of interest" description="Disordered" evidence="1">
    <location>
        <begin position="60"/>
        <end position="106"/>
    </location>
</feature>
<organism evidence="2 3">
    <name type="scientific">Hydnum rufescens UP504</name>
    <dbReference type="NCBI Taxonomy" id="1448309"/>
    <lineage>
        <taxon>Eukaryota</taxon>
        <taxon>Fungi</taxon>
        <taxon>Dikarya</taxon>
        <taxon>Basidiomycota</taxon>
        <taxon>Agaricomycotina</taxon>
        <taxon>Agaricomycetes</taxon>
        <taxon>Cantharellales</taxon>
        <taxon>Hydnaceae</taxon>
        <taxon>Hydnum</taxon>
    </lineage>
</organism>
<feature type="region of interest" description="Disordered" evidence="1">
    <location>
        <begin position="119"/>
        <end position="138"/>
    </location>
</feature>
<feature type="compositionally biased region" description="Polar residues" evidence="1">
    <location>
        <begin position="62"/>
        <end position="74"/>
    </location>
</feature>
<accession>A0A9P6DZC4</accession>
<protein>
    <submittedName>
        <fullName evidence="2">Uncharacterized protein</fullName>
    </submittedName>
</protein>
<feature type="compositionally biased region" description="Pro residues" evidence="1">
    <location>
        <begin position="88"/>
        <end position="97"/>
    </location>
</feature>
<comment type="caution">
    <text evidence="2">The sequence shown here is derived from an EMBL/GenBank/DDBJ whole genome shotgun (WGS) entry which is preliminary data.</text>
</comment>
<sequence length="173" mass="18584">MSSEVVTQTAFLMVARIGLFQFCRTYLLRSLVQDLRHLSAQTAPSPSSSAASASIFSRSAGHSINPSHSPPTASSDDDDEGAILPGPATAPYPPTPSSPSKAPPLSTSSLFFRRTPRISKQASSSLSDARGTNNNNNTFHSRVSRSIFALCFSESCTLFLLVIFQTTEFLSHQ</sequence>
<dbReference type="EMBL" id="MU128918">
    <property type="protein sequence ID" value="KAF9519367.1"/>
    <property type="molecule type" value="Genomic_DNA"/>
</dbReference>
<dbReference type="Proteomes" id="UP000886523">
    <property type="component" value="Unassembled WGS sequence"/>
</dbReference>
<dbReference type="OrthoDB" id="3270459at2759"/>
<name>A0A9P6DZC4_9AGAM</name>
<dbReference type="AlphaFoldDB" id="A0A9P6DZC4"/>
<evidence type="ECO:0000313" key="2">
    <source>
        <dbReference type="EMBL" id="KAF9519367.1"/>
    </source>
</evidence>
<keyword evidence="3" id="KW-1185">Reference proteome</keyword>
<evidence type="ECO:0000256" key="1">
    <source>
        <dbReference type="SAM" id="MobiDB-lite"/>
    </source>
</evidence>